<sequence length="108" mass="11720">MKGQTMKKIILMTMFYMLLLVATASAHTALMSCFDEGDGTITCEGGFSDGSSASGVKFHVAQKGQKILETKMNEYSEVNFKKPEGDYQAVFDAGEGHQVIVDGNDIVE</sequence>
<dbReference type="EMBL" id="FNQN01000001">
    <property type="protein sequence ID" value="SDZ78221.1"/>
    <property type="molecule type" value="Genomic_DNA"/>
</dbReference>
<name>A0A1H3VU49_9BACT</name>
<gene>
    <name evidence="2" type="ORF">SAMN05660420_00280</name>
</gene>
<dbReference type="PROSITE" id="PS51257">
    <property type="entry name" value="PROKAR_LIPOPROTEIN"/>
    <property type="match status" value="1"/>
</dbReference>
<protein>
    <submittedName>
        <fullName evidence="2">Uncharacterized protein</fullName>
    </submittedName>
</protein>
<dbReference type="STRING" id="37625.SAMN05660420_00280"/>
<dbReference type="AlphaFoldDB" id="A0A1H3VU49"/>
<organism evidence="2 3">
    <name type="scientific">Desulfuromusa kysingii</name>
    <dbReference type="NCBI Taxonomy" id="37625"/>
    <lineage>
        <taxon>Bacteria</taxon>
        <taxon>Pseudomonadati</taxon>
        <taxon>Thermodesulfobacteriota</taxon>
        <taxon>Desulfuromonadia</taxon>
        <taxon>Desulfuromonadales</taxon>
        <taxon>Geopsychrobacteraceae</taxon>
        <taxon>Desulfuromusa</taxon>
    </lineage>
</organism>
<proteinExistence type="predicted"/>
<evidence type="ECO:0000313" key="2">
    <source>
        <dbReference type="EMBL" id="SDZ78221.1"/>
    </source>
</evidence>
<reference evidence="2 3" key="1">
    <citation type="submission" date="2016-10" db="EMBL/GenBank/DDBJ databases">
        <authorList>
            <person name="de Groot N.N."/>
        </authorList>
    </citation>
    <scope>NUCLEOTIDE SEQUENCE [LARGE SCALE GENOMIC DNA]</scope>
    <source>
        <strain evidence="2 3">DSM 7343</strain>
    </source>
</reference>
<feature type="chain" id="PRO_5011484958" evidence="1">
    <location>
        <begin position="27"/>
        <end position="108"/>
    </location>
</feature>
<accession>A0A1H3VU49</accession>
<evidence type="ECO:0000313" key="3">
    <source>
        <dbReference type="Proteomes" id="UP000199409"/>
    </source>
</evidence>
<evidence type="ECO:0000256" key="1">
    <source>
        <dbReference type="SAM" id="SignalP"/>
    </source>
</evidence>
<dbReference type="Proteomes" id="UP000199409">
    <property type="component" value="Unassembled WGS sequence"/>
</dbReference>
<feature type="signal peptide" evidence="1">
    <location>
        <begin position="1"/>
        <end position="26"/>
    </location>
</feature>
<keyword evidence="1" id="KW-0732">Signal</keyword>
<keyword evidence="3" id="KW-1185">Reference proteome</keyword>